<evidence type="ECO:0000256" key="1">
    <source>
        <dbReference type="SAM" id="MobiDB-lite"/>
    </source>
</evidence>
<organism evidence="2 3">
    <name type="scientific">Ambrosia artemisiifolia</name>
    <name type="common">Common ragweed</name>
    <dbReference type="NCBI Taxonomy" id="4212"/>
    <lineage>
        <taxon>Eukaryota</taxon>
        <taxon>Viridiplantae</taxon>
        <taxon>Streptophyta</taxon>
        <taxon>Embryophyta</taxon>
        <taxon>Tracheophyta</taxon>
        <taxon>Spermatophyta</taxon>
        <taxon>Magnoliopsida</taxon>
        <taxon>eudicotyledons</taxon>
        <taxon>Gunneridae</taxon>
        <taxon>Pentapetalae</taxon>
        <taxon>asterids</taxon>
        <taxon>campanulids</taxon>
        <taxon>Asterales</taxon>
        <taxon>Asteraceae</taxon>
        <taxon>Asteroideae</taxon>
        <taxon>Heliantheae alliance</taxon>
        <taxon>Heliantheae</taxon>
        <taxon>Ambrosia</taxon>
    </lineage>
</organism>
<name>A0AAD5C3B8_AMBAR</name>
<protein>
    <submittedName>
        <fullName evidence="2">Uncharacterized protein</fullName>
    </submittedName>
</protein>
<dbReference type="EMBL" id="JAMZMK010009756">
    <property type="protein sequence ID" value="KAI7734342.1"/>
    <property type="molecule type" value="Genomic_DNA"/>
</dbReference>
<proteinExistence type="predicted"/>
<evidence type="ECO:0000313" key="2">
    <source>
        <dbReference type="EMBL" id="KAI7734342.1"/>
    </source>
</evidence>
<dbReference type="Proteomes" id="UP001206925">
    <property type="component" value="Unassembled WGS sequence"/>
</dbReference>
<feature type="region of interest" description="Disordered" evidence="1">
    <location>
        <begin position="1"/>
        <end position="69"/>
    </location>
</feature>
<reference evidence="2" key="1">
    <citation type="submission" date="2022-06" db="EMBL/GenBank/DDBJ databases">
        <title>Uncovering the hologenomic basis of an extraordinary plant invasion.</title>
        <authorList>
            <person name="Bieker V.C."/>
            <person name="Martin M.D."/>
            <person name="Gilbert T."/>
            <person name="Hodgins K."/>
            <person name="Battlay P."/>
            <person name="Petersen B."/>
            <person name="Wilson J."/>
        </authorList>
    </citation>
    <scope>NUCLEOTIDE SEQUENCE</scope>
    <source>
        <strain evidence="2">AA19_3_7</strain>
        <tissue evidence="2">Leaf</tissue>
    </source>
</reference>
<keyword evidence="3" id="KW-1185">Reference proteome</keyword>
<gene>
    <name evidence="2" type="ORF">M8C21_017047</name>
</gene>
<feature type="compositionally biased region" description="Basic and acidic residues" evidence="1">
    <location>
        <begin position="1"/>
        <end position="16"/>
    </location>
</feature>
<dbReference type="AlphaFoldDB" id="A0AAD5C3B8"/>
<accession>A0AAD5C3B8</accession>
<comment type="caution">
    <text evidence="2">The sequence shown here is derived from an EMBL/GenBank/DDBJ whole genome shotgun (WGS) entry which is preliminary data.</text>
</comment>
<evidence type="ECO:0000313" key="3">
    <source>
        <dbReference type="Proteomes" id="UP001206925"/>
    </source>
</evidence>
<feature type="compositionally biased region" description="Low complexity" evidence="1">
    <location>
        <begin position="24"/>
        <end position="61"/>
    </location>
</feature>
<sequence>MKQSHEQEKEHEHEQDPCSSFEEASTISNLSSSSTTTSTCSSSSSFDTTDDASSANSSRSSLPHVSPTHQKRAFKVLSWEIRLIYISCKSHKHRRYS</sequence>